<dbReference type="InterPro" id="IPR025643">
    <property type="entry name" value="R2K_3"/>
</dbReference>
<comment type="caution">
    <text evidence="2">The sequence shown here is derived from an EMBL/GenBank/DDBJ whole genome shotgun (WGS) entry which is preliminary data.</text>
</comment>
<evidence type="ECO:0000313" key="2">
    <source>
        <dbReference type="EMBL" id="MDR4329729.1"/>
    </source>
</evidence>
<name>A0AAJ1Z350_9BACI</name>
<dbReference type="EMBL" id="VLYX01000098">
    <property type="protein sequence ID" value="MDR4329729.1"/>
    <property type="molecule type" value="Genomic_DNA"/>
</dbReference>
<sequence length="288" mass="33981">MSTLLLFPSDYFDIRKVDANYKDEYNEVAKFPEFETAVYDYEEFITNGKLSIYPNNRYRGTCVYRGWMLTPLQYEDLYKELLDKGLKLINSPVEYNECHLFPNVYDSIKSYTPKSIYYQDQKTIDWVTINRSFKRFMVKDYVKSVKGSSFPDYFETPVVGQKMDYYIQKFIELRANLYTGGIVIKEFVDLKKYFGFTNEYRAFFLNGELVSLCRNSNQPNTSKIIPRDFVQIFKSLKSKFYTVDFAELDDGSWGVIETGDGQVSGLSSNQNVFKYYDEIRKMLESEKI</sequence>
<accession>A0AAJ1Z350</accession>
<dbReference type="Pfam" id="PF14243">
    <property type="entry name" value="R2K_3"/>
    <property type="match status" value="1"/>
</dbReference>
<gene>
    <name evidence="2" type="ORF">FOS08_29210</name>
</gene>
<organism evidence="2 3">
    <name type="scientific">Bacillus pseudomycoides</name>
    <dbReference type="NCBI Taxonomy" id="64104"/>
    <lineage>
        <taxon>Bacteria</taxon>
        <taxon>Bacillati</taxon>
        <taxon>Bacillota</taxon>
        <taxon>Bacilli</taxon>
        <taxon>Bacillales</taxon>
        <taxon>Bacillaceae</taxon>
        <taxon>Bacillus</taxon>
        <taxon>Bacillus cereus group</taxon>
    </lineage>
</organism>
<feature type="domain" description="ATP-grasp" evidence="1">
    <location>
        <begin position="135"/>
        <end position="272"/>
    </location>
</feature>
<evidence type="ECO:0000259" key="1">
    <source>
        <dbReference type="Pfam" id="PF14243"/>
    </source>
</evidence>
<dbReference type="AlphaFoldDB" id="A0AAJ1Z350"/>
<reference evidence="2" key="1">
    <citation type="submission" date="2019-07" db="EMBL/GenBank/DDBJ databases">
        <title>Phylogenomic Reclassification of ATCC Bacillus Strains and Various Taxa within the Genus Bacillus.</title>
        <authorList>
            <person name="Riojas M.A."/>
            <person name="Frank A.M."/>
            <person name="Fenn S.L."/>
            <person name="King S.P."/>
            <person name="Brower S.M."/>
            <person name="Hazbon M.H."/>
        </authorList>
    </citation>
    <scope>NUCLEOTIDE SEQUENCE</scope>
    <source>
        <strain evidence="2">NR-12239</strain>
    </source>
</reference>
<dbReference type="Proteomes" id="UP001248134">
    <property type="component" value="Unassembled WGS sequence"/>
</dbReference>
<proteinExistence type="predicted"/>
<evidence type="ECO:0000313" key="3">
    <source>
        <dbReference type="Proteomes" id="UP001248134"/>
    </source>
</evidence>
<dbReference type="RefSeq" id="WP_098604405.1">
    <property type="nucleotide sequence ID" value="NZ_JARMDG010000114.1"/>
</dbReference>
<protein>
    <recommendedName>
        <fullName evidence="1">ATP-grasp domain-containing protein</fullName>
    </recommendedName>
</protein>